<gene>
    <name evidence="1" type="ORF">MLD38_039943</name>
</gene>
<dbReference type="Proteomes" id="UP001057402">
    <property type="component" value="Chromosome 12"/>
</dbReference>
<evidence type="ECO:0000313" key="2">
    <source>
        <dbReference type="Proteomes" id="UP001057402"/>
    </source>
</evidence>
<name>A0ACB9L5A2_9MYRT</name>
<reference evidence="2" key="1">
    <citation type="journal article" date="2023" name="Front. Plant Sci.">
        <title>Chromosomal-level genome assembly of Melastoma candidum provides insights into trichome evolution.</title>
        <authorList>
            <person name="Zhong Y."/>
            <person name="Wu W."/>
            <person name="Sun C."/>
            <person name="Zou P."/>
            <person name="Liu Y."/>
            <person name="Dai S."/>
            <person name="Zhou R."/>
        </authorList>
    </citation>
    <scope>NUCLEOTIDE SEQUENCE [LARGE SCALE GENOMIC DNA]</scope>
</reference>
<sequence length="134" mass="14658">MVFAKSTGWKSRFYITEMQRDGLKLKKYMYGALITGACNAGEMSVAGEIFKEMLGKGVMTDSAIYTAMINGYHRGGKVAEAVAVCVRMIKQGDHQESNIKSVLEETDTRSIETEHDSPQCLEEGSLFVGEGGFG</sequence>
<keyword evidence="2" id="KW-1185">Reference proteome</keyword>
<comment type="caution">
    <text evidence="1">The sequence shown here is derived from an EMBL/GenBank/DDBJ whole genome shotgun (WGS) entry which is preliminary data.</text>
</comment>
<organism evidence="1 2">
    <name type="scientific">Melastoma candidum</name>
    <dbReference type="NCBI Taxonomy" id="119954"/>
    <lineage>
        <taxon>Eukaryota</taxon>
        <taxon>Viridiplantae</taxon>
        <taxon>Streptophyta</taxon>
        <taxon>Embryophyta</taxon>
        <taxon>Tracheophyta</taxon>
        <taxon>Spermatophyta</taxon>
        <taxon>Magnoliopsida</taxon>
        <taxon>eudicotyledons</taxon>
        <taxon>Gunneridae</taxon>
        <taxon>Pentapetalae</taxon>
        <taxon>rosids</taxon>
        <taxon>malvids</taxon>
        <taxon>Myrtales</taxon>
        <taxon>Melastomataceae</taxon>
        <taxon>Melastomatoideae</taxon>
        <taxon>Melastomateae</taxon>
        <taxon>Melastoma</taxon>
    </lineage>
</organism>
<accession>A0ACB9L5A2</accession>
<evidence type="ECO:0000313" key="1">
    <source>
        <dbReference type="EMBL" id="KAI4304431.1"/>
    </source>
</evidence>
<protein>
    <submittedName>
        <fullName evidence="1">Uncharacterized protein</fullName>
    </submittedName>
</protein>
<proteinExistence type="predicted"/>
<dbReference type="EMBL" id="CM042891">
    <property type="protein sequence ID" value="KAI4304431.1"/>
    <property type="molecule type" value="Genomic_DNA"/>
</dbReference>